<accession>A0ABX7E263</accession>
<organism evidence="4 5">
    <name type="scientific">Heyndrickxia vini</name>
    <dbReference type="NCBI Taxonomy" id="1476025"/>
    <lineage>
        <taxon>Bacteria</taxon>
        <taxon>Bacillati</taxon>
        <taxon>Bacillota</taxon>
        <taxon>Bacilli</taxon>
        <taxon>Bacillales</taxon>
        <taxon>Bacillaceae</taxon>
        <taxon>Heyndrickxia</taxon>
    </lineage>
</organism>
<dbReference type="Proteomes" id="UP000595691">
    <property type="component" value="Chromosome"/>
</dbReference>
<dbReference type="Pfam" id="PF02738">
    <property type="entry name" value="MoCoBD_1"/>
    <property type="match status" value="1"/>
</dbReference>
<evidence type="ECO:0000259" key="3">
    <source>
        <dbReference type="SMART" id="SM01008"/>
    </source>
</evidence>
<evidence type="ECO:0000313" key="4">
    <source>
        <dbReference type="EMBL" id="QQZ09326.1"/>
    </source>
</evidence>
<dbReference type="InterPro" id="IPR037165">
    <property type="entry name" value="AldOxase/xan_DH_Mopterin-bd_sf"/>
</dbReference>
<dbReference type="SUPFAM" id="SSF54665">
    <property type="entry name" value="CO dehydrogenase molybdoprotein N-domain-like"/>
    <property type="match status" value="1"/>
</dbReference>
<dbReference type="RefSeq" id="WP_202778341.1">
    <property type="nucleotide sequence ID" value="NZ_CP065425.1"/>
</dbReference>
<evidence type="ECO:0000256" key="1">
    <source>
        <dbReference type="ARBA" id="ARBA00022505"/>
    </source>
</evidence>
<dbReference type="Pfam" id="PF20256">
    <property type="entry name" value="MoCoBD_2"/>
    <property type="match status" value="1"/>
</dbReference>
<reference evidence="4 5" key="1">
    <citation type="submission" date="2020-11" db="EMBL/GenBank/DDBJ databases">
        <title>Taxonomic evaluation of the Bacillus sporothermodurans group of bacteria based on whole genome sequences.</title>
        <authorList>
            <person name="Fiedler G."/>
            <person name="Herbstmann A.-D."/>
            <person name="Doll E."/>
            <person name="Wenning M."/>
            <person name="Brinks E."/>
            <person name="Kabisch J."/>
            <person name="Breitenwieser F."/>
            <person name="Lappann M."/>
            <person name="Boehnlein C."/>
            <person name="Franz C."/>
        </authorList>
    </citation>
    <scope>NUCLEOTIDE SEQUENCE [LARGE SCALE GENOMIC DNA]</scope>
    <source>
        <strain evidence="4 5">JCM 19841</strain>
    </source>
</reference>
<dbReference type="InterPro" id="IPR036856">
    <property type="entry name" value="Ald_Oxase/Xan_DH_a/b_sf"/>
</dbReference>
<proteinExistence type="predicted"/>
<sequence length="785" mass="86122">MKKGEEGKGLDIIGKSVIRKDALDKVTGKAKYINDFSTQGMLHAVPVISPLGHAIIKMIDTTEARKMTGVRAVIAGERFPLTGEEMRDRPPIAVDKVRYHGEVVAVVIADTLFLAKKAANLINIQYDPLPVVNSPSQAFSENAPIIHENLGKYEKIPSVYPVPGTNIASLQKIRKGKIEQGWNESDVTVEANFSFKPSDHAAMETRCATAEIKPDGTILISTTSQAPFMVKRLISQYFQEDVGKIIVNTPLVGGAYGGKASVQTEILAYLASKAVGGRPVKMAYSREEDMLTAPCHIGLDATIKLGCTKEGIVKVAEITFLFDGGAYSDKSIDLSRAASVDCTGPYYIENIWCNSYCMYTNHPYAAPYRGFSHSELLFAFERTMDLLAEKLQIDPFDLRFRNAILPGQTTPTQVVLDRSMVGDLRKCIDRVKQLANWDEGQVTEVNDRIVRVKGASCGWKTSTIDLNSSSGVILTFNIDGSINLMSGVIEIGTGTKTVLAQMLAERLKMDVNQIHVRMEVNTQTTPEHWKTVASRGTFLAGKALMEAADDVERQLKEIASCILRVSPGDLVVANSRVFLRDNPAVGLDFPEIVYGYMYPNGNSIGGQIIGRGNYILRRLTNIDSETGAGKPGPEWTVCASVVEVEFDRRDYTYKIIRASTVVDIGRVLNEKTAKGQVMGAMSMGLAYGGRETFIFDELGRMLNPQLRTYRPIHYGENPKYLVDFIETPMLDAPFGLRGVGEHGILGMPAALGNSLSKAAGVSLHHLPLIPELIWRTKEGTVRDSL</sequence>
<dbReference type="EMBL" id="CP065425">
    <property type="protein sequence ID" value="QQZ09326.1"/>
    <property type="molecule type" value="Genomic_DNA"/>
</dbReference>
<dbReference type="Gene3D" id="3.90.1170.50">
    <property type="entry name" value="Aldehyde oxidase/xanthine dehydrogenase, a/b hammerhead"/>
    <property type="match status" value="1"/>
</dbReference>
<dbReference type="InterPro" id="IPR008274">
    <property type="entry name" value="AldOxase/xan_DH_MoCoBD1"/>
</dbReference>
<keyword evidence="1" id="KW-0500">Molybdenum</keyword>
<evidence type="ECO:0000256" key="2">
    <source>
        <dbReference type="ARBA" id="ARBA00023002"/>
    </source>
</evidence>
<dbReference type="InterPro" id="IPR046867">
    <property type="entry name" value="AldOxase/xan_DH_MoCoBD2"/>
</dbReference>
<dbReference type="PANTHER" id="PTHR11908">
    <property type="entry name" value="XANTHINE DEHYDROGENASE"/>
    <property type="match status" value="1"/>
</dbReference>
<protein>
    <submittedName>
        <fullName evidence="4">Xanthine dehydrogenase family protein molybdopterin-binding subunit</fullName>
    </submittedName>
</protein>
<feature type="domain" description="Aldehyde oxidase/xanthine dehydrogenase a/b hammerhead" evidence="3">
    <location>
        <begin position="27"/>
        <end position="130"/>
    </location>
</feature>
<evidence type="ECO:0000313" key="5">
    <source>
        <dbReference type="Proteomes" id="UP000595691"/>
    </source>
</evidence>
<dbReference type="SUPFAM" id="SSF56003">
    <property type="entry name" value="Molybdenum cofactor-binding domain"/>
    <property type="match status" value="1"/>
</dbReference>
<dbReference type="InterPro" id="IPR016208">
    <property type="entry name" value="Ald_Oxase/xanthine_DH-like"/>
</dbReference>
<dbReference type="InterPro" id="IPR000674">
    <property type="entry name" value="Ald_Oxase/Xan_DH_a/b"/>
</dbReference>
<name>A0ABX7E263_9BACI</name>
<keyword evidence="5" id="KW-1185">Reference proteome</keyword>
<dbReference type="SMART" id="SM01008">
    <property type="entry name" value="Ald_Xan_dh_C"/>
    <property type="match status" value="1"/>
</dbReference>
<dbReference type="Pfam" id="PF01315">
    <property type="entry name" value="Ald_Xan_dh_C"/>
    <property type="match status" value="1"/>
</dbReference>
<dbReference type="Gene3D" id="3.30.365.10">
    <property type="entry name" value="Aldehyde oxidase/xanthine dehydrogenase, molybdopterin binding domain"/>
    <property type="match status" value="4"/>
</dbReference>
<gene>
    <name evidence="4" type="ORF">I5776_20590</name>
</gene>
<keyword evidence="2" id="KW-0560">Oxidoreductase</keyword>
<dbReference type="PANTHER" id="PTHR11908:SF132">
    <property type="entry name" value="ALDEHYDE OXIDASE 1-RELATED"/>
    <property type="match status" value="1"/>
</dbReference>